<protein>
    <submittedName>
        <fullName evidence="6">Sensor histidine kinase</fullName>
    </submittedName>
</protein>
<evidence type="ECO:0000256" key="1">
    <source>
        <dbReference type="ARBA" id="ARBA00022679"/>
    </source>
</evidence>
<evidence type="ECO:0000256" key="3">
    <source>
        <dbReference type="ARBA" id="ARBA00023012"/>
    </source>
</evidence>
<feature type="transmembrane region" description="Helical" evidence="4">
    <location>
        <begin position="92"/>
        <end position="121"/>
    </location>
</feature>
<proteinExistence type="predicted"/>
<sequence>MSALPERTDGTARDPGDGWSRYGWLLPAVWLAFLGYTVAAVLSAGLGSAGVAAGLALVALFAAVYLAAFVVLGGPLCGRLRFAHWNWVGLGAMVAIILAMSALIGVAATFMAPFVIAYACYLLPRAGAWWVGGATLAGCLAALLASAQTGRYGFMLIILAGVFIVNMTQASLMAADNRNQLMARDLAIVSERERVARDVHDGLGHTLTVVALKAELADRILDTDPARAHAELGELRALLREALGEVRSTVGGLRANDLTTQARALELALRGAGIEVASEGDPGDVDPALQVPLGWVLREAGTNVLRHSRAAHCTLRFGRGALSVEDDGVGVGSSAPGHGRRGMAERVAEAGGSLEVSGLPDGGTRVAVSW</sequence>
<dbReference type="InterPro" id="IPR011712">
    <property type="entry name" value="Sig_transdc_His_kin_sub3_dim/P"/>
</dbReference>
<keyword evidence="4" id="KW-1133">Transmembrane helix</keyword>
<dbReference type="EMBL" id="JBHDLJ010000002">
    <property type="protein sequence ID" value="MFB0833572.1"/>
    <property type="molecule type" value="Genomic_DNA"/>
</dbReference>
<keyword evidence="2 6" id="KW-0418">Kinase</keyword>
<organism evidence="6 7">
    <name type="scientific">Arthrobacter halodurans</name>
    <dbReference type="NCBI Taxonomy" id="516699"/>
    <lineage>
        <taxon>Bacteria</taxon>
        <taxon>Bacillati</taxon>
        <taxon>Actinomycetota</taxon>
        <taxon>Actinomycetes</taxon>
        <taxon>Micrococcales</taxon>
        <taxon>Micrococcaceae</taxon>
        <taxon>Arthrobacter</taxon>
    </lineage>
</organism>
<dbReference type="PANTHER" id="PTHR24421">
    <property type="entry name" value="NITRATE/NITRITE SENSOR PROTEIN NARX-RELATED"/>
    <property type="match status" value="1"/>
</dbReference>
<feature type="domain" description="Signal transduction histidine kinase subgroup 3 dimerisation and phosphoacceptor" evidence="5">
    <location>
        <begin position="191"/>
        <end position="257"/>
    </location>
</feature>
<feature type="transmembrane region" description="Helical" evidence="4">
    <location>
        <begin position="153"/>
        <end position="175"/>
    </location>
</feature>
<feature type="transmembrane region" description="Helical" evidence="4">
    <location>
        <begin position="128"/>
        <end position="147"/>
    </location>
</feature>
<name>A0ABV4UMS8_9MICC</name>
<reference evidence="6 7" key="1">
    <citation type="submission" date="2024-09" db="EMBL/GenBank/DDBJ databases">
        <authorList>
            <person name="Salinas-Garcia M.A."/>
            <person name="Prieme A."/>
        </authorList>
    </citation>
    <scope>NUCLEOTIDE SEQUENCE [LARGE SCALE GENOMIC DNA]</scope>
    <source>
        <strain evidence="6 7">DSM 21081</strain>
    </source>
</reference>
<dbReference type="InterPro" id="IPR036890">
    <property type="entry name" value="HATPase_C_sf"/>
</dbReference>
<dbReference type="GO" id="GO:0016301">
    <property type="term" value="F:kinase activity"/>
    <property type="evidence" value="ECO:0007669"/>
    <property type="project" value="UniProtKB-KW"/>
</dbReference>
<keyword evidence="3" id="KW-0902">Two-component regulatory system</keyword>
<dbReference type="RefSeq" id="WP_373970740.1">
    <property type="nucleotide sequence ID" value="NZ_JBHDLJ010000002.1"/>
</dbReference>
<keyword evidence="4" id="KW-0472">Membrane</keyword>
<dbReference type="CDD" id="cd16917">
    <property type="entry name" value="HATPase_UhpB-NarQ-NarX-like"/>
    <property type="match status" value="1"/>
</dbReference>
<keyword evidence="7" id="KW-1185">Reference proteome</keyword>
<evidence type="ECO:0000313" key="7">
    <source>
        <dbReference type="Proteomes" id="UP001575652"/>
    </source>
</evidence>
<dbReference type="SUPFAM" id="SSF55874">
    <property type="entry name" value="ATPase domain of HSP90 chaperone/DNA topoisomerase II/histidine kinase"/>
    <property type="match status" value="1"/>
</dbReference>
<dbReference type="InterPro" id="IPR050482">
    <property type="entry name" value="Sensor_HK_TwoCompSys"/>
</dbReference>
<evidence type="ECO:0000256" key="2">
    <source>
        <dbReference type="ARBA" id="ARBA00022777"/>
    </source>
</evidence>
<keyword evidence="4" id="KW-0812">Transmembrane</keyword>
<dbReference type="Pfam" id="PF07730">
    <property type="entry name" value="HisKA_3"/>
    <property type="match status" value="1"/>
</dbReference>
<evidence type="ECO:0000259" key="5">
    <source>
        <dbReference type="Pfam" id="PF07730"/>
    </source>
</evidence>
<comment type="caution">
    <text evidence="6">The sequence shown here is derived from an EMBL/GenBank/DDBJ whole genome shotgun (WGS) entry which is preliminary data.</text>
</comment>
<evidence type="ECO:0000313" key="6">
    <source>
        <dbReference type="EMBL" id="MFB0833572.1"/>
    </source>
</evidence>
<keyword evidence="1" id="KW-0808">Transferase</keyword>
<accession>A0ABV4UMS8</accession>
<dbReference type="PANTHER" id="PTHR24421:SF63">
    <property type="entry name" value="SENSOR HISTIDINE KINASE DESK"/>
    <property type="match status" value="1"/>
</dbReference>
<dbReference type="Gene3D" id="3.30.565.10">
    <property type="entry name" value="Histidine kinase-like ATPase, C-terminal domain"/>
    <property type="match status" value="1"/>
</dbReference>
<evidence type="ECO:0000256" key="4">
    <source>
        <dbReference type="SAM" id="Phobius"/>
    </source>
</evidence>
<dbReference type="Gene3D" id="1.20.5.1930">
    <property type="match status" value="1"/>
</dbReference>
<feature type="transmembrane region" description="Helical" evidence="4">
    <location>
        <begin position="49"/>
        <end position="72"/>
    </location>
</feature>
<gene>
    <name evidence="6" type="ORF">ACETWP_03145</name>
</gene>
<dbReference type="Proteomes" id="UP001575652">
    <property type="component" value="Unassembled WGS sequence"/>
</dbReference>
<feature type="transmembrane region" description="Helical" evidence="4">
    <location>
        <begin position="22"/>
        <end position="42"/>
    </location>
</feature>